<proteinExistence type="predicted"/>
<dbReference type="EMBL" id="JAJTTC010000012">
    <property type="protein sequence ID" value="MCF0065524.1"/>
    <property type="molecule type" value="Genomic_DNA"/>
</dbReference>
<comment type="caution">
    <text evidence="1">The sequence shown here is derived from an EMBL/GenBank/DDBJ whole genome shotgun (WGS) entry which is preliminary data.</text>
</comment>
<evidence type="ECO:0000313" key="1">
    <source>
        <dbReference type="EMBL" id="MCF0065524.1"/>
    </source>
</evidence>
<evidence type="ECO:0000313" key="2">
    <source>
        <dbReference type="Proteomes" id="UP001139000"/>
    </source>
</evidence>
<protein>
    <submittedName>
        <fullName evidence="1">Uncharacterized protein</fullName>
    </submittedName>
</protein>
<organism evidence="1 2">
    <name type="scientific">Dyadobacter chenwenxiniae</name>
    <dbReference type="NCBI Taxonomy" id="2906456"/>
    <lineage>
        <taxon>Bacteria</taxon>
        <taxon>Pseudomonadati</taxon>
        <taxon>Bacteroidota</taxon>
        <taxon>Cytophagia</taxon>
        <taxon>Cytophagales</taxon>
        <taxon>Spirosomataceae</taxon>
        <taxon>Dyadobacter</taxon>
    </lineage>
</organism>
<dbReference type="Proteomes" id="UP001139000">
    <property type="component" value="Unassembled WGS sequence"/>
</dbReference>
<dbReference type="RefSeq" id="WP_234658512.1">
    <property type="nucleotide sequence ID" value="NZ_CP094997.1"/>
</dbReference>
<name>A0A9X1PSA9_9BACT</name>
<reference evidence="1" key="1">
    <citation type="submission" date="2021-12" db="EMBL/GenBank/DDBJ databases">
        <title>Novel species in genus Dyadobacter.</title>
        <authorList>
            <person name="Ma C."/>
        </authorList>
    </citation>
    <scope>NUCLEOTIDE SEQUENCE</scope>
    <source>
        <strain evidence="1">LJ419</strain>
    </source>
</reference>
<gene>
    <name evidence="1" type="ORF">LXM26_28675</name>
</gene>
<accession>A0A9X1PSA9</accession>
<sequence>MSQLLYSCHWKGLNELIRGSQGRNVGNEHFSNLESLLIERNFNSTKFARYLTDRFKSQIEELASDDIRIKKLAYIQKLFNQIPVIKDLTYDRQYDDLSLTINKWFICEIEFKSHSNTENIIESPAMEIKSSSYVRKTADKVLCKLTVDQLALFFKAADMSNIITARSLPAVFQSVAPYLSTPHRAEISHSSLRVKSYSVEERDKSLLIEMMIRLTEQIKDL</sequence>
<dbReference type="AlphaFoldDB" id="A0A9X1PSA9"/>
<keyword evidence="2" id="KW-1185">Reference proteome</keyword>